<dbReference type="Proteomes" id="UP000005387">
    <property type="component" value="Unassembled WGS sequence"/>
</dbReference>
<reference evidence="3 4" key="1">
    <citation type="submission" date="2010-07" db="EMBL/GenBank/DDBJ databases">
        <title>The draft genome of Paenibacillus curdlanolyticus YK9.</title>
        <authorList>
            <consortium name="US DOE Joint Genome Institute (JGI-PGF)"/>
            <person name="Lucas S."/>
            <person name="Copeland A."/>
            <person name="Lapidus A."/>
            <person name="Cheng J.-F."/>
            <person name="Bruce D."/>
            <person name="Goodwin L."/>
            <person name="Pitluck S."/>
            <person name="Land M.L."/>
            <person name="Hauser L."/>
            <person name="Chang Y.-J."/>
            <person name="Jeffries C."/>
            <person name="Anderson I.J."/>
            <person name="Johnson E."/>
            <person name="Loganathan U."/>
            <person name="Mulhopadhyay B."/>
            <person name="Kyrpides N."/>
            <person name="Woyke T.J."/>
        </authorList>
    </citation>
    <scope>NUCLEOTIDE SEQUENCE [LARGE SCALE GENOMIC DNA]</scope>
    <source>
        <strain evidence="3 4">YK9</strain>
    </source>
</reference>
<gene>
    <name evidence="3" type="ORF">PaecuDRAFT_2622</name>
</gene>
<accession>E0IAD3</accession>
<proteinExistence type="inferred from homology"/>
<dbReference type="Pfam" id="PF01337">
    <property type="entry name" value="Barstar"/>
    <property type="match status" value="1"/>
</dbReference>
<comment type="similarity">
    <text evidence="1">Belongs to the barstar family.</text>
</comment>
<organism evidence="3 4">
    <name type="scientific">Paenibacillus curdlanolyticus YK9</name>
    <dbReference type="NCBI Taxonomy" id="717606"/>
    <lineage>
        <taxon>Bacteria</taxon>
        <taxon>Bacillati</taxon>
        <taxon>Bacillota</taxon>
        <taxon>Bacilli</taxon>
        <taxon>Bacillales</taxon>
        <taxon>Paenibacillaceae</taxon>
        <taxon>Paenibacillus</taxon>
    </lineage>
</organism>
<dbReference type="STRING" id="717606.PaecuDRAFT_2622"/>
<dbReference type="InterPro" id="IPR035905">
    <property type="entry name" value="Barstar-like_sf"/>
</dbReference>
<dbReference type="Gene3D" id="3.30.370.10">
    <property type="entry name" value="Barstar-like"/>
    <property type="match status" value="1"/>
</dbReference>
<dbReference type="eggNOG" id="COG2732">
    <property type="taxonomic scope" value="Bacteria"/>
</dbReference>
<dbReference type="AlphaFoldDB" id="E0IAD3"/>
<evidence type="ECO:0000259" key="2">
    <source>
        <dbReference type="Pfam" id="PF01337"/>
    </source>
</evidence>
<protein>
    <submittedName>
        <fullName evidence="3">Barstar (Barnase inhibitor)</fullName>
    </submittedName>
</protein>
<dbReference type="SUPFAM" id="SSF52038">
    <property type="entry name" value="Barstar-related"/>
    <property type="match status" value="1"/>
</dbReference>
<dbReference type="EMBL" id="AEDD01000006">
    <property type="protein sequence ID" value="EFM10710.1"/>
    <property type="molecule type" value="Genomic_DNA"/>
</dbReference>
<sequence length="162" mass="19185">MLQEVLWKSLMINGSIVMFWRPSLLEKYIENIREEGFDVYIFDCESWDRNSCLLEIGNTLEFPDYYGRNLNAFNDCLSDIVPSGEGFVLVFKNFDKFNQRDKDTAYHILDIIQNNSWRLLVENQKKLIAFLHSNDPQLHIESLGALPVRWNNEEWFDKNRGV</sequence>
<feature type="domain" description="Barstar (barnase inhibitor)" evidence="2">
    <location>
        <begin position="48"/>
        <end position="116"/>
    </location>
</feature>
<dbReference type="InterPro" id="IPR000468">
    <property type="entry name" value="Barstar"/>
</dbReference>
<name>E0IAD3_9BACL</name>
<keyword evidence="4" id="KW-1185">Reference proteome</keyword>
<evidence type="ECO:0000313" key="3">
    <source>
        <dbReference type="EMBL" id="EFM10710.1"/>
    </source>
</evidence>
<evidence type="ECO:0000256" key="1">
    <source>
        <dbReference type="ARBA" id="ARBA00006845"/>
    </source>
</evidence>
<evidence type="ECO:0000313" key="4">
    <source>
        <dbReference type="Proteomes" id="UP000005387"/>
    </source>
</evidence>